<reference evidence="3 4" key="1">
    <citation type="journal article" date="2015" name="Stand. Genomic Sci.">
        <title>Genomic Encyclopedia of Bacterial and Archaeal Type Strains, Phase III: the genomes of soil and plant-associated and newly described type strains.</title>
        <authorList>
            <person name="Whitman W.B."/>
            <person name="Woyke T."/>
            <person name="Klenk H.P."/>
            <person name="Zhou Y."/>
            <person name="Lilburn T.G."/>
            <person name="Beck B.J."/>
            <person name="De Vos P."/>
            <person name="Vandamme P."/>
            <person name="Eisen J.A."/>
            <person name="Garrity G."/>
            <person name="Hugenholtz P."/>
            <person name="Kyrpides N.C."/>
        </authorList>
    </citation>
    <scope>NUCLEOTIDE SEQUENCE [LARGE SCALE GENOMIC DNA]</scope>
    <source>
        <strain evidence="3 4">CGMCC 1.10685</strain>
    </source>
</reference>
<dbReference type="EMBL" id="VLKW01000003">
    <property type="protein sequence ID" value="TWI48811.1"/>
    <property type="molecule type" value="Genomic_DNA"/>
</dbReference>
<evidence type="ECO:0000313" key="4">
    <source>
        <dbReference type="Proteomes" id="UP000315112"/>
    </source>
</evidence>
<name>A0A562PWI2_9BURK</name>
<dbReference type="RefSeq" id="WP_199271943.1">
    <property type="nucleotide sequence ID" value="NZ_CP046904.1"/>
</dbReference>
<dbReference type="PANTHER" id="PTHR34218">
    <property type="entry name" value="PEPTIDASE S45 PENICILLIN AMIDASE"/>
    <property type="match status" value="1"/>
</dbReference>
<dbReference type="Gene3D" id="1.10.439.10">
    <property type="entry name" value="Penicillin Amidohydrolase, domain 1"/>
    <property type="match status" value="1"/>
</dbReference>
<feature type="signal peptide" evidence="2">
    <location>
        <begin position="1"/>
        <end position="21"/>
    </location>
</feature>
<dbReference type="AlphaFoldDB" id="A0A562PWI2"/>
<feature type="chain" id="PRO_5021711637" evidence="2">
    <location>
        <begin position="22"/>
        <end position="164"/>
    </location>
</feature>
<evidence type="ECO:0000313" key="3">
    <source>
        <dbReference type="EMBL" id="TWI48811.1"/>
    </source>
</evidence>
<dbReference type="GO" id="GO:0017000">
    <property type="term" value="P:antibiotic biosynthetic process"/>
    <property type="evidence" value="ECO:0007669"/>
    <property type="project" value="InterPro"/>
</dbReference>
<evidence type="ECO:0000256" key="2">
    <source>
        <dbReference type="SAM" id="SignalP"/>
    </source>
</evidence>
<dbReference type="InterPro" id="IPR002692">
    <property type="entry name" value="S45"/>
</dbReference>
<dbReference type="SUPFAM" id="SSF56235">
    <property type="entry name" value="N-terminal nucleophile aminohydrolases (Ntn hydrolases)"/>
    <property type="match status" value="1"/>
</dbReference>
<accession>A0A562PWI2</accession>
<dbReference type="PANTHER" id="PTHR34218:SF3">
    <property type="entry name" value="ACYL-HOMOSERINE LACTONE ACYLASE PVDQ"/>
    <property type="match status" value="1"/>
</dbReference>
<dbReference type="GO" id="GO:0016811">
    <property type="term" value="F:hydrolase activity, acting on carbon-nitrogen (but not peptide) bonds, in linear amides"/>
    <property type="evidence" value="ECO:0007669"/>
    <property type="project" value="InterPro"/>
</dbReference>
<protein>
    <submittedName>
        <fullName evidence="3">Acyl-homoserine-lactone acylase</fullName>
    </submittedName>
</protein>
<comment type="caution">
    <text evidence="3">The sequence shown here is derived from an EMBL/GenBank/DDBJ whole genome shotgun (WGS) entry which is preliminary data.</text>
</comment>
<dbReference type="Pfam" id="PF01804">
    <property type="entry name" value="Penicil_amidase"/>
    <property type="match status" value="1"/>
</dbReference>
<comment type="similarity">
    <text evidence="1">Belongs to the peptidase S45 family.</text>
</comment>
<organism evidence="3 4">
    <name type="scientific">Pseudoduganella flava</name>
    <dbReference type="NCBI Taxonomy" id="871742"/>
    <lineage>
        <taxon>Bacteria</taxon>
        <taxon>Pseudomonadati</taxon>
        <taxon>Pseudomonadota</taxon>
        <taxon>Betaproteobacteria</taxon>
        <taxon>Burkholderiales</taxon>
        <taxon>Oxalobacteraceae</taxon>
        <taxon>Telluria group</taxon>
        <taxon>Pseudoduganella</taxon>
    </lineage>
</organism>
<keyword evidence="2" id="KW-0732">Signal</keyword>
<evidence type="ECO:0000256" key="1">
    <source>
        <dbReference type="ARBA" id="ARBA00006586"/>
    </source>
</evidence>
<dbReference type="Proteomes" id="UP000315112">
    <property type="component" value="Unassembled WGS sequence"/>
</dbReference>
<dbReference type="InterPro" id="IPR023343">
    <property type="entry name" value="Penicillin_amidase_dom1"/>
</dbReference>
<gene>
    <name evidence="3" type="ORF">IP92_02204</name>
</gene>
<sequence length="164" mass="17158">MTCTSNAAAACLLAALLTACGGNGINPPSGSRYQATIARTAYGIPHIEAADEAGLGFGIGYAYAQDNFCLLAAEILTVSGERSRWFGADGATSENLELAVNNLDSDFFFRQMNDDAAVLRAWNAQPAEVQALMRGYAAGVNRYVADKGIGTLPEACRNARGCAP</sequence>
<proteinExistence type="inferred from homology"/>
<dbReference type="InterPro" id="IPR029055">
    <property type="entry name" value="Ntn_hydrolases_N"/>
</dbReference>